<name>A0A2I7N6C4_9NEIS</name>
<dbReference type="KEGG" id="nba:CUN60_06745"/>
<keyword evidence="3" id="KW-1003">Cell membrane</keyword>
<keyword evidence="9" id="KW-1185">Reference proteome</keyword>
<evidence type="ECO:0000256" key="7">
    <source>
        <dbReference type="SAM" id="Phobius"/>
    </source>
</evidence>
<comment type="subcellular location">
    <subcellularLocation>
        <location evidence="1">Cell membrane</location>
        <topology evidence="1">Multi-pass membrane protein</topology>
    </subcellularLocation>
</comment>
<evidence type="ECO:0000256" key="4">
    <source>
        <dbReference type="ARBA" id="ARBA00022692"/>
    </source>
</evidence>
<keyword evidence="5 7" id="KW-1133">Transmembrane helix</keyword>
<dbReference type="PANTHER" id="PTHR42770:SF15">
    <property type="entry name" value="GLUTAMATE_GAMMA-AMINOBUTYRATE ANTIPORTER-RELATED"/>
    <property type="match status" value="1"/>
</dbReference>
<feature type="transmembrane region" description="Helical" evidence="7">
    <location>
        <begin position="196"/>
        <end position="217"/>
    </location>
</feature>
<dbReference type="PROSITE" id="PS51257">
    <property type="entry name" value="PROKAR_LIPOPROTEIN"/>
    <property type="match status" value="1"/>
</dbReference>
<dbReference type="Proteomes" id="UP000236655">
    <property type="component" value="Chromosome"/>
</dbReference>
<feature type="transmembrane region" description="Helical" evidence="7">
    <location>
        <begin position="154"/>
        <end position="176"/>
    </location>
</feature>
<dbReference type="InterPro" id="IPR002293">
    <property type="entry name" value="AA/rel_permease1"/>
</dbReference>
<evidence type="ECO:0000256" key="2">
    <source>
        <dbReference type="ARBA" id="ARBA00022448"/>
    </source>
</evidence>
<dbReference type="PANTHER" id="PTHR42770">
    <property type="entry name" value="AMINO ACID TRANSPORTER-RELATED"/>
    <property type="match status" value="1"/>
</dbReference>
<dbReference type="EMBL" id="CP024847">
    <property type="protein sequence ID" value="AUR52009.1"/>
    <property type="molecule type" value="Genomic_DNA"/>
</dbReference>
<feature type="transmembrane region" description="Helical" evidence="7">
    <location>
        <begin position="283"/>
        <end position="308"/>
    </location>
</feature>
<organism evidence="8 9">
    <name type="scientific">Aquella oligotrophica</name>
    <dbReference type="NCBI Taxonomy" id="2067065"/>
    <lineage>
        <taxon>Bacteria</taxon>
        <taxon>Pseudomonadati</taxon>
        <taxon>Pseudomonadota</taxon>
        <taxon>Betaproteobacteria</taxon>
        <taxon>Neisseriales</taxon>
        <taxon>Neisseriaceae</taxon>
        <taxon>Aquella</taxon>
    </lineage>
</organism>
<accession>A0A2I7N6C4</accession>
<dbReference type="Gene3D" id="1.20.1740.10">
    <property type="entry name" value="Amino acid/polyamine transporter I"/>
    <property type="match status" value="1"/>
</dbReference>
<evidence type="ECO:0000313" key="9">
    <source>
        <dbReference type="Proteomes" id="UP000236655"/>
    </source>
</evidence>
<feature type="transmembrane region" description="Helical" evidence="7">
    <location>
        <begin position="356"/>
        <end position="380"/>
    </location>
</feature>
<evidence type="ECO:0000313" key="8">
    <source>
        <dbReference type="EMBL" id="AUR52009.1"/>
    </source>
</evidence>
<reference evidence="9" key="1">
    <citation type="submission" date="2017-11" db="EMBL/GenBank/DDBJ databases">
        <authorList>
            <person name="Chan K.G."/>
            <person name="Lee L.S."/>
        </authorList>
    </citation>
    <scope>NUCLEOTIDE SEQUENCE [LARGE SCALE GENOMIC DNA]</scope>
    <source>
        <strain evidence="9">DSM 100970</strain>
    </source>
</reference>
<dbReference type="PIRSF" id="PIRSF006060">
    <property type="entry name" value="AA_transporter"/>
    <property type="match status" value="1"/>
</dbReference>
<evidence type="ECO:0000256" key="1">
    <source>
        <dbReference type="ARBA" id="ARBA00004651"/>
    </source>
</evidence>
<dbReference type="GO" id="GO:0022857">
    <property type="term" value="F:transmembrane transporter activity"/>
    <property type="evidence" value="ECO:0007669"/>
    <property type="project" value="InterPro"/>
</dbReference>
<feature type="transmembrane region" description="Helical" evidence="7">
    <location>
        <begin position="328"/>
        <end position="350"/>
    </location>
</feature>
<feature type="transmembrane region" description="Helical" evidence="7">
    <location>
        <begin position="39"/>
        <end position="57"/>
    </location>
</feature>
<dbReference type="Pfam" id="PF13520">
    <property type="entry name" value="AA_permease_2"/>
    <property type="match status" value="1"/>
</dbReference>
<feature type="transmembrane region" description="Helical" evidence="7">
    <location>
        <begin position="430"/>
        <end position="452"/>
    </location>
</feature>
<evidence type="ECO:0000256" key="3">
    <source>
        <dbReference type="ARBA" id="ARBA00022475"/>
    </source>
</evidence>
<keyword evidence="2" id="KW-0813">Transport</keyword>
<dbReference type="GO" id="GO:0005886">
    <property type="term" value="C:plasma membrane"/>
    <property type="evidence" value="ECO:0007669"/>
    <property type="project" value="UniProtKB-SubCell"/>
</dbReference>
<feature type="transmembrane region" description="Helical" evidence="7">
    <location>
        <begin position="400"/>
        <end position="418"/>
    </location>
</feature>
<gene>
    <name evidence="8" type="ORF">CUN60_06745</name>
</gene>
<sequence>MSNTTKKIGVFSVVLLMIASCLGIRWIPVAGAIGTPALLFWALGVLLFFIPLSLMIIELSLNYDKDGGVYLWVKEGLGSFSGFFSAWFYWTNNLFYYPGLLTFMAANLAYFIGNKDLAANHHFIVMVVIIGFWFAIILNIFGMQKIAKVAGLAGILNIGLVIFIIVAGVSYIMLYHNPATPFEIANLVPKDSAFDNLSNLALLMFALGGLELIPTLAQSIDKPERSLPIGVLSSGIVLIILYMAGTLAINFILTPHELSNTTGLVDAFYAVTNKLHIAEIVKILIAAIVIVEFGAIILWLIAPTVMFFECSEPGILPKWLQQLNKNQVPANALIFQGIIVTLIILLTQYLPTVNSMYLVLVLMAAIIYFLPYLFLAIAYFRLRSQKKLKKTILNDFFSKLIAIIAFVAVLFGIGLTFVPTSDLKTAHDILIYELELIGGPAIFIIVGIIIYARRAA</sequence>
<keyword evidence="4 7" id="KW-0812">Transmembrane</keyword>
<feature type="transmembrane region" description="Helical" evidence="7">
    <location>
        <begin position="229"/>
        <end position="253"/>
    </location>
</feature>
<proteinExistence type="predicted"/>
<dbReference type="OrthoDB" id="9804700at2"/>
<dbReference type="AlphaFoldDB" id="A0A2I7N6C4"/>
<dbReference type="RefSeq" id="WP_102951305.1">
    <property type="nucleotide sequence ID" value="NZ_CP024847.1"/>
</dbReference>
<evidence type="ECO:0000256" key="6">
    <source>
        <dbReference type="ARBA" id="ARBA00023136"/>
    </source>
</evidence>
<evidence type="ECO:0000256" key="5">
    <source>
        <dbReference type="ARBA" id="ARBA00022989"/>
    </source>
</evidence>
<keyword evidence="6 7" id="KW-0472">Membrane</keyword>
<feature type="transmembrane region" description="Helical" evidence="7">
    <location>
        <begin position="123"/>
        <end position="142"/>
    </location>
</feature>
<protein>
    <submittedName>
        <fullName evidence="8">Amino acid transporter</fullName>
    </submittedName>
</protein>
<dbReference type="InterPro" id="IPR050367">
    <property type="entry name" value="APC_superfamily"/>
</dbReference>